<evidence type="ECO:0000256" key="4">
    <source>
        <dbReference type="ARBA" id="ARBA00029447"/>
    </source>
</evidence>
<proteinExistence type="inferred from homology"/>
<evidence type="ECO:0000256" key="3">
    <source>
        <dbReference type="ARBA" id="ARBA00023224"/>
    </source>
</evidence>
<keyword evidence="10" id="KW-1185">Reference proteome</keyword>
<dbReference type="GO" id="GO:0016020">
    <property type="term" value="C:membrane"/>
    <property type="evidence" value="ECO:0007669"/>
    <property type="project" value="InterPro"/>
</dbReference>
<feature type="domain" description="HAMP" evidence="8">
    <location>
        <begin position="223"/>
        <end position="275"/>
    </location>
</feature>
<dbReference type="EMBL" id="SOZH01000008">
    <property type="protein sequence ID" value="TFF07834.1"/>
    <property type="molecule type" value="Genomic_DNA"/>
</dbReference>
<comment type="similarity">
    <text evidence="4">Belongs to the methyl-accepting chemotaxis (MCP) protein family.</text>
</comment>
<dbReference type="PRINTS" id="PR00260">
    <property type="entry name" value="CHEMTRNSDUCR"/>
</dbReference>
<evidence type="ECO:0000256" key="1">
    <source>
        <dbReference type="ARBA" id="ARBA00022692"/>
    </source>
</evidence>
<feature type="transmembrane region" description="Helical" evidence="6">
    <location>
        <begin position="21"/>
        <end position="44"/>
    </location>
</feature>
<dbReference type="SMART" id="SM00304">
    <property type="entry name" value="HAMP"/>
    <property type="match status" value="1"/>
</dbReference>
<dbReference type="PROSITE" id="PS50885">
    <property type="entry name" value="HAMP"/>
    <property type="match status" value="1"/>
</dbReference>
<evidence type="ECO:0000313" key="9">
    <source>
        <dbReference type="EMBL" id="TFF07834.1"/>
    </source>
</evidence>
<dbReference type="CDD" id="cd06225">
    <property type="entry name" value="HAMP"/>
    <property type="match status" value="1"/>
</dbReference>
<dbReference type="Proteomes" id="UP000298003">
    <property type="component" value="Unassembled WGS sequence"/>
</dbReference>
<keyword evidence="3 5" id="KW-0807">Transducer</keyword>
<dbReference type="Pfam" id="PF00015">
    <property type="entry name" value="MCPsignal"/>
    <property type="match status" value="1"/>
</dbReference>
<dbReference type="Gene3D" id="1.10.287.950">
    <property type="entry name" value="Methyl-accepting chemotaxis protein"/>
    <property type="match status" value="1"/>
</dbReference>
<dbReference type="SUPFAM" id="SSF58104">
    <property type="entry name" value="Methyl-accepting chemotaxis protein (MCP) signaling domain"/>
    <property type="match status" value="1"/>
</dbReference>
<keyword evidence="1 6" id="KW-0812">Transmembrane</keyword>
<feature type="transmembrane region" description="Helical" evidence="6">
    <location>
        <begin position="199"/>
        <end position="219"/>
    </location>
</feature>
<feature type="domain" description="Methyl-accepting transducer" evidence="7">
    <location>
        <begin position="280"/>
        <end position="523"/>
    </location>
</feature>
<keyword evidence="2 6" id="KW-1133">Transmembrane helix</keyword>
<evidence type="ECO:0000259" key="7">
    <source>
        <dbReference type="PROSITE" id="PS50111"/>
    </source>
</evidence>
<dbReference type="GO" id="GO:0007165">
    <property type="term" value="P:signal transduction"/>
    <property type="evidence" value="ECO:0007669"/>
    <property type="project" value="UniProtKB-KW"/>
</dbReference>
<dbReference type="GO" id="GO:0004888">
    <property type="term" value="F:transmembrane signaling receptor activity"/>
    <property type="evidence" value="ECO:0007669"/>
    <property type="project" value="InterPro"/>
</dbReference>
<dbReference type="InterPro" id="IPR003660">
    <property type="entry name" value="HAMP_dom"/>
</dbReference>
<dbReference type="PANTHER" id="PTHR32089:SF112">
    <property type="entry name" value="LYSOZYME-LIKE PROTEIN-RELATED"/>
    <property type="match status" value="1"/>
</dbReference>
<dbReference type="Pfam" id="PF00672">
    <property type="entry name" value="HAMP"/>
    <property type="match status" value="1"/>
</dbReference>
<dbReference type="PROSITE" id="PS50111">
    <property type="entry name" value="CHEMOTAXIS_TRANSDUC_2"/>
    <property type="match status" value="1"/>
</dbReference>
<evidence type="ECO:0000256" key="6">
    <source>
        <dbReference type="SAM" id="Phobius"/>
    </source>
</evidence>
<dbReference type="AlphaFoldDB" id="A0A4Y8QZN8"/>
<evidence type="ECO:0000256" key="5">
    <source>
        <dbReference type="PROSITE-ProRule" id="PRU00284"/>
    </source>
</evidence>
<evidence type="ECO:0000313" key="10">
    <source>
        <dbReference type="Proteomes" id="UP000298003"/>
    </source>
</evidence>
<evidence type="ECO:0000256" key="2">
    <source>
        <dbReference type="ARBA" id="ARBA00022989"/>
    </source>
</evidence>
<dbReference type="InterPro" id="IPR004090">
    <property type="entry name" value="Chemotax_Me-accpt_rcpt"/>
</dbReference>
<comment type="caution">
    <text evidence="9">The sequence shown here is derived from an EMBL/GenBank/DDBJ whole genome shotgun (WGS) entry which is preliminary data.</text>
</comment>
<dbReference type="InterPro" id="IPR004089">
    <property type="entry name" value="MCPsignal_dom"/>
</dbReference>
<organism evidence="9 10">
    <name type="scientific">Cellulosimicrobium funkei</name>
    <dbReference type="NCBI Taxonomy" id="264251"/>
    <lineage>
        <taxon>Bacteria</taxon>
        <taxon>Bacillati</taxon>
        <taxon>Actinomycetota</taxon>
        <taxon>Actinomycetes</taxon>
        <taxon>Micrococcales</taxon>
        <taxon>Promicromonosporaceae</taxon>
        <taxon>Cellulosimicrobium</taxon>
    </lineage>
</organism>
<dbReference type="PANTHER" id="PTHR32089">
    <property type="entry name" value="METHYL-ACCEPTING CHEMOTAXIS PROTEIN MCPB"/>
    <property type="match status" value="1"/>
</dbReference>
<protein>
    <submittedName>
        <fullName evidence="9">Methyl-accepting chemotaxis protein</fullName>
    </submittedName>
</protein>
<accession>A0A4Y8QZN8</accession>
<gene>
    <name evidence="9" type="ORF">E1O70_14280</name>
</gene>
<dbReference type="GeneID" id="95685661"/>
<keyword evidence="6" id="KW-0472">Membrane</keyword>
<sequence length="538" mass="55686">MSTLETPRPAARRRRFADFSVRTKILTALGVLAVVLVLVVGFALQSLRSTSDDTASVAGVASSLLRSNAEVDHGTQEAWRLTYQYDIVQGEAREQTVEQMATTDALVEEQIGVIDAVLAADGVDEPNWNAFKASWAEWLAYRDATLMPAVEAKAVTPEIQAANDEIIESYRTSLAASGDAVYAYLDTVADDAAAKATRAFLLMIVVAAVGLLLAVVVGVRVANGIRRSAGTVQHALGALASGDLTVPAQVEARDELGQMAAALTSAQENLRGIIAEVAGTSEAVAAATEQLSAAGAQFSASSDETAAQSGVVASAAEQVSQNVQTVAAGAEEMGASIREIAQNSNEAAKVANKATERAAATNETVQKLGTSSQEIGDVIKVITSIAEQTNLLALNATIEAARAGEAGKGFAVVASEVKELAQETAKATEDIARRVEAIQGDTVGAVEAIGEIADIIGRINDYQLTIASAVEEQTATTNEMSRGVQEAATGSSEIAGNITGIAAGASSTAQAVEQMNGSIAELARMAAELRGRASRFTY</sequence>
<dbReference type="GO" id="GO:0006935">
    <property type="term" value="P:chemotaxis"/>
    <property type="evidence" value="ECO:0007669"/>
    <property type="project" value="InterPro"/>
</dbReference>
<dbReference type="RefSeq" id="WP_061266654.1">
    <property type="nucleotide sequence ID" value="NZ_SOZH01000008.1"/>
</dbReference>
<dbReference type="SMART" id="SM00283">
    <property type="entry name" value="MA"/>
    <property type="match status" value="1"/>
</dbReference>
<evidence type="ECO:0000259" key="8">
    <source>
        <dbReference type="PROSITE" id="PS50885"/>
    </source>
</evidence>
<name>A0A4Y8QZN8_9MICO</name>
<reference evidence="9 10" key="1">
    <citation type="submission" date="2019-03" db="EMBL/GenBank/DDBJ databases">
        <title>Cellulosimicrobium funkei JCM14302 Assembly.</title>
        <authorList>
            <person name="Dou T."/>
        </authorList>
    </citation>
    <scope>NUCLEOTIDE SEQUENCE [LARGE SCALE GENOMIC DNA]</scope>
    <source>
        <strain evidence="9 10">JCM 14302</strain>
    </source>
</reference>